<proteinExistence type="predicted"/>
<name>A0A371IRR5_9FIRM</name>
<dbReference type="Pfam" id="PF11738">
    <property type="entry name" value="DUF3298"/>
    <property type="match status" value="1"/>
</dbReference>
<evidence type="ECO:0000313" key="5">
    <source>
        <dbReference type="Proteomes" id="UP000243494"/>
    </source>
</evidence>
<dbReference type="Gene3D" id="3.30.565.40">
    <property type="entry name" value="Fervidobacterium nodosum Rt17-B1 like"/>
    <property type="match status" value="1"/>
</dbReference>
<protein>
    <submittedName>
        <fullName evidence="4">DUF3298/DUF4163 domain-containing protein</fullName>
    </submittedName>
</protein>
<comment type="caution">
    <text evidence="4">The sequence shown here is derived from an EMBL/GenBank/DDBJ whole genome shotgun (WGS) entry which is preliminary data.</text>
</comment>
<dbReference type="Gene3D" id="3.90.640.20">
    <property type="entry name" value="Heat-shock cognate protein, ATPase"/>
    <property type="match status" value="1"/>
</dbReference>
<dbReference type="AlphaFoldDB" id="A0A371IRR5"/>
<keyword evidence="5" id="KW-1185">Reference proteome</keyword>
<reference evidence="4 5" key="1">
    <citation type="journal article" date="2017" name="Genome Announc.">
        <title>Draft Genome Sequence of Romboutsia maritimum sp. nov. Strain CCRI-22766(T), Isolated from Coastal Estuarine Mud.</title>
        <authorList>
            <person name="Maheux A.F."/>
            <person name="Boudreau D.K."/>
            <person name="Berube E."/>
            <person name="Boissinot M."/>
            <person name="Raymond F."/>
            <person name="Brodeur S."/>
            <person name="Corbeil J."/>
            <person name="Brightwell G."/>
            <person name="Broda D."/>
            <person name="Omar R.F."/>
            <person name="Bergeron M.G."/>
        </authorList>
    </citation>
    <scope>NUCLEOTIDE SEQUENCE [LARGE SCALE GENOMIC DNA]</scope>
    <source>
        <strain evidence="4 5">CCRI-22766</strain>
    </source>
</reference>
<feature type="signal peptide" evidence="1">
    <location>
        <begin position="1"/>
        <end position="24"/>
    </location>
</feature>
<dbReference type="EMBL" id="NOJZ02000017">
    <property type="protein sequence ID" value="RDY23177.1"/>
    <property type="molecule type" value="Genomic_DNA"/>
</dbReference>
<dbReference type="Proteomes" id="UP000243494">
    <property type="component" value="Unassembled WGS sequence"/>
</dbReference>
<dbReference type="InterPro" id="IPR021729">
    <property type="entry name" value="DUF3298"/>
</dbReference>
<keyword evidence="1" id="KW-0732">Signal</keyword>
<evidence type="ECO:0000313" key="4">
    <source>
        <dbReference type="EMBL" id="RDY23177.1"/>
    </source>
</evidence>
<accession>A0A371IRR5</accession>
<dbReference type="InterPro" id="IPR037126">
    <property type="entry name" value="PdaC/RsiV-like_sf"/>
</dbReference>
<sequence length="274" mass="32642">MRYKKKIISLASILALISTNISFADTFSSKLELTKDINTNLSMYKQNNINDMFTIQTKEIKQESEFFKSDIKYPYLKIKEEYINNNKVNKKHIENINKQIENYIIKFNNKIKKEAKEYQELYETKFSKSDEDYVKYQYELISDFKVTYNKNNLISIPITTYAFMGGAHGMTYLKSFNYDLSTGKEIKLKDVFKEDVNYKEIVNSFVKKEIEKSEDIYFGEKEGFNGINENQEFYIEEGKLVIYFQLYDIAPYYVGIPKFEMTVDEFGEYFKMKF</sequence>
<dbReference type="InterPro" id="IPR025303">
    <property type="entry name" value="PdaC"/>
</dbReference>
<feature type="domain" description="DUF3298" evidence="2">
    <location>
        <begin position="189"/>
        <end position="262"/>
    </location>
</feature>
<feature type="chain" id="PRO_5016771283" evidence="1">
    <location>
        <begin position="25"/>
        <end position="274"/>
    </location>
</feature>
<feature type="domain" description="Deacetylase PdaC" evidence="3">
    <location>
        <begin position="60"/>
        <end position="171"/>
    </location>
</feature>
<evidence type="ECO:0000259" key="2">
    <source>
        <dbReference type="Pfam" id="PF11738"/>
    </source>
</evidence>
<gene>
    <name evidence="4" type="ORF">CHF27_009510</name>
</gene>
<dbReference type="Pfam" id="PF13739">
    <property type="entry name" value="PdaC"/>
    <property type="match status" value="1"/>
</dbReference>
<organism evidence="4 5">
    <name type="scientific">Romboutsia maritimum</name>
    <dbReference type="NCBI Taxonomy" id="2020948"/>
    <lineage>
        <taxon>Bacteria</taxon>
        <taxon>Bacillati</taxon>
        <taxon>Bacillota</taxon>
        <taxon>Clostridia</taxon>
        <taxon>Peptostreptococcales</taxon>
        <taxon>Peptostreptococcaceae</taxon>
        <taxon>Romboutsia</taxon>
    </lineage>
</organism>
<evidence type="ECO:0000259" key="3">
    <source>
        <dbReference type="Pfam" id="PF13739"/>
    </source>
</evidence>
<evidence type="ECO:0000256" key="1">
    <source>
        <dbReference type="SAM" id="SignalP"/>
    </source>
</evidence>
<dbReference type="OrthoDB" id="5637at2"/>
<dbReference type="RefSeq" id="WP_095404512.1">
    <property type="nucleotide sequence ID" value="NZ_NOJZ02000017.1"/>
</dbReference>